<feature type="binding site" evidence="8">
    <location>
        <position position="130"/>
    </location>
    <ligand>
        <name>Zn(2+)</name>
        <dbReference type="ChEBI" id="CHEBI:29105"/>
    </ligand>
</feature>
<dbReference type="RefSeq" id="WP_020934106.1">
    <property type="nucleotide sequence ID" value="NC_021915.1"/>
</dbReference>
<name>S5THI9_9CORY</name>
<dbReference type="Pfam" id="PF20511">
    <property type="entry name" value="PMI_typeI_cat"/>
    <property type="match status" value="1"/>
</dbReference>
<feature type="binding site" evidence="8">
    <location>
        <position position="93"/>
    </location>
    <ligand>
        <name>Zn(2+)</name>
        <dbReference type="ChEBI" id="CHEBI:29105"/>
    </ligand>
</feature>
<protein>
    <recommendedName>
        <fullName evidence="3">mannose-6-phosphate isomerase</fullName>
        <ecNumber evidence="3">5.3.1.8</ecNumber>
    </recommendedName>
</protein>
<feature type="domain" description="Phosphomannose isomerase type I catalytic" evidence="9">
    <location>
        <begin position="3"/>
        <end position="147"/>
    </location>
</feature>
<dbReference type="PATRIC" id="fig|1224163.3.peg.693"/>
<dbReference type="SUPFAM" id="SSF51182">
    <property type="entry name" value="RmlC-like cupins"/>
    <property type="match status" value="1"/>
</dbReference>
<evidence type="ECO:0000313" key="11">
    <source>
        <dbReference type="Proteomes" id="UP000015388"/>
    </source>
</evidence>
<dbReference type="GO" id="GO:0004476">
    <property type="term" value="F:mannose-6-phosphate isomerase activity"/>
    <property type="evidence" value="ECO:0007669"/>
    <property type="project" value="UniProtKB-EC"/>
</dbReference>
<evidence type="ECO:0000313" key="10">
    <source>
        <dbReference type="EMBL" id="AGS34173.1"/>
    </source>
</evidence>
<feature type="active site" evidence="7">
    <location>
        <position position="280"/>
    </location>
</feature>
<sequence length="387" mass="42058">MEQLTGTTRHYPWGSRTLLADLRGTESPSRRPEAEIWFGAHPAAPSHLGERSLIEVIADDPVAALGERVAEKFNGELPFLVKLLAADEPLSLQAHPSAEQAREGYERENADGIDLHAGHRNYKDPFHKPEIIVALTDFAALAGFRPLARTRELFDVLACQELRRYTDMLSDDPAEEAGDLRALFTTWISIPSKARRELTDAVVACARAHLDREDWIGEALSCVVLLEEQHPGDIGVLSALLLNCIKLAPGEAVHLDAGQLHAYLYGMGVEVMANSDNVLRGGLTSKYVDVPELVRVLDFESLADPRAPESDGEFPLPIEEFTLARHEVGADGLIFEHDGPAIVLCTAGVVQCGDVELAPGQAAWVPANDPAAEFVSSDGAELFIARA</sequence>
<dbReference type="PRINTS" id="PR00714">
    <property type="entry name" value="MAN6PISMRASE"/>
</dbReference>
<dbReference type="PIRSF" id="PIRSF001480">
    <property type="entry name" value="Mannose-6-phosphate_isomerase"/>
    <property type="match status" value="1"/>
</dbReference>
<dbReference type="PANTHER" id="PTHR10309:SF0">
    <property type="entry name" value="MANNOSE-6-PHOSPHATE ISOMERASE"/>
    <property type="match status" value="1"/>
</dbReference>
<dbReference type="Proteomes" id="UP000015388">
    <property type="component" value="Chromosome"/>
</dbReference>
<dbReference type="GO" id="GO:0009298">
    <property type="term" value="P:GDP-mannose biosynthetic process"/>
    <property type="evidence" value="ECO:0007669"/>
    <property type="project" value="InterPro"/>
</dbReference>
<keyword evidence="4 8" id="KW-0479">Metal-binding</keyword>
<comment type="catalytic activity">
    <reaction evidence="1">
        <text>D-mannose 6-phosphate = D-fructose 6-phosphate</text>
        <dbReference type="Rhea" id="RHEA:12356"/>
        <dbReference type="ChEBI" id="CHEBI:58735"/>
        <dbReference type="ChEBI" id="CHEBI:61527"/>
        <dbReference type="EC" id="5.3.1.8"/>
    </reaction>
</comment>
<dbReference type="HOGENOM" id="CLU_026967_1_1_11"/>
<dbReference type="eggNOG" id="COG1482">
    <property type="taxonomic scope" value="Bacteria"/>
</dbReference>
<keyword evidence="11" id="KW-1185">Reference proteome</keyword>
<comment type="similarity">
    <text evidence="2">Belongs to the mannose-6-phosphate isomerase type 1 family.</text>
</comment>
<dbReference type="InterPro" id="IPR011051">
    <property type="entry name" value="RmlC_Cupin_sf"/>
</dbReference>
<dbReference type="Gene3D" id="1.10.441.10">
    <property type="entry name" value="Phosphomannose Isomerase, domain 2"/>
    <property type="match status" value="1"/>
</dbReference>
<proteinExistence type="inferred from homology"/>
<evidence type="ECO:0000256" key="4">
    <source>
        <dbReference type="ARBA" id="ARBA00022723"/>
    </source>
</evidence>
<dbReference type="InterPro" id="IPR014710">
    <property type="entry name" value="RmlC-like_jellyroll"/>
</dbReference>
<feature type="binding site" evidence="8">
    <location>
        <position position="95"/>
    </location>
    <ligand>
        <name>Zn(2+)</name>
        <dbReference type="ChEBI" id="CHEBI:29105"/>
    </ligand>
</feature>
<dbReference type="GO" id="GO:0008270">
    <property type="term" value="F:zinc ion binding"/>
    <property type="evidence" value="ECO:0007669"/>
    <property type="project" value="InterPro"/>
</dbReference>
<gene>
    <name evidence="10" type="ORF">B841_03450</name>
</gene>
<dbReference type="KEGG" id="cmd:B841_03450"/>
<dbReference type="NCBIfam" id="TIGR00218">
    <property type="entry name" value="manA"/>
    <property type="match status" value="1"/>
</dbReference>
<keyword evidence="5 8" id="KW-0862">Zinc</keyword>
<evidence type="ECO:0000256" key="1">
    <source>
        <dbReference type="ARBA" id="ARBA00000757"/>
    </source>
</evidence>
<dbReference type="GO" id="GO:0005829">
    <property type="term" value="C:cytosol"/>
    <property type="evidence" value="ECO:0007669"/>
    <property type="project" value="TreeGrafter"/>
</dbReference>
<evidence type="ECO:0000256" key="2">
    <source>
        <dbReference type="ARBA" id="ARBA00010772"/>
    </source>
</evidence>
<evidence type="ECO:0000256" key="3">
    <source>
        <dbReference type="ARBA" id="ARBA00011956"/>
    </source>
</evidence>
<evidence type="ECO:0000256" key="6">
    <source>
        <dbReference type="ARBA" id="ARBA00023235"/>
    </source>
</evidence>
<dbReference type="EMBL" id="CP003924">
    <property type="protein sequence ID" value="AGS34173.1"/>
    <property type="molecule type" value="Genomic_DNA"/>
</dbReference>
<reference evidence="10 11" key="1">
    <citation type="submission" date="2012-11" db="EMBL/GenBank/DDBJ databases">
        <title>The complete genome sequence of Corynebacterium maris Coryn-1 (=DSM 45190).</title>
        <authorList>
            <person name="Schaffert L."/>
            <person name="Albersmeier A."/>
            <person name="Kalinowski J."/>
            <person name="Ruckert C."/>
        </authorList>
    </citation>
    <scope>NUCLEOTIDE SEQUENCE [LARGE SCALE GENOMIC DNA]</scope>
    <source>
        <strain evidence="11">Coryn-1</strain>
    </source>
</reference>
<dbReference type="OrthoDB" id="9792649at2"/>
<dbReference type="InterPro" id="IPR046457">
    <property type="entry name" value="PMI_typeI_cat"/>
</dbReference>
<dbReference type="PANTHER" id="PTHR10309">
    <property type="entry name" value="MANNOSE-6-PHOSPHATE ISOMERASE"/>
    <property type="match status" value="1"/>
</dbReference>
<dbReference type="AlphaFoldDB" id="S5THI9"/>
<accession>S5THI9</accession>
<comment type="cofactor">
    <cofactor evidence="8">
        <name>Zn(2+)</name>
        <dbReference type="ChEBI" id="CHEBI:29105"/>
    </cofactor>
    <text evidence="8">Binds 1 zinc ion per subunit.</text>
</comment>
<evidence type="ECO:0000256" key="8">
    <source>
        <dbReference type="PIRSR" id="PIRSR001480-2"/>
    </source>
</evidence>
<dbReference type="STRING" id="1224163.B841_03450"/>
<keyword evidence="6 10" id="KW-0413">Isomerase</keyword>
<dbReference type="InterPro" id="IPR001250">
    <property type="entry name" value="Man6P_Isoase-1"/>
</dbReference>
<dbReference type="Gene3D" id="2.60.120.10">
    <property type="entry name" value="Jelly Rolls"/>
    <property type="match status" value="2"/>
</dbReference>
<feature type="binding site" evidence="8">
    <location>
        <position position="261"/>
    </location>
    <ligand>
        <name>Zn(2+)</name>
        <dbReference type="ChEBI" id="CHEBI:29105"/>
    </ligand>
</feature>
<evidence type="ECO:0000259" key="9">
    <source>
        <dbReference type="Pfam" id="PF20511"/>
    </source>
</evidence>
<evidence type="ECO:0000256" key="5">
    <source>
        <dbReference type="ARBA" id="ARBA00022833"/>
    </source>
</evidence>
<dbReference type="EC" id="5.3.1.8" evidence="3"/>
<dbReference type="InterPro" id="IPR016305">
    <property type="entry name" value="Mannose-6-P_Isomerase"/>
</dbReference>
<dbReference type="CDD" id="cd07011">
    <property type="entry name" value="cupin_PMI_type_I_N"/>
    <property type="match status" value="1"/>
</dbReference>
<organism evidence="10 11">
    <name type="scientific">Corynebacterium maris DSM 45190</name>
    <dbReference type="NCBI Taxonomy" id="1224163"/>
    <lineage>
        <taxon>Bacteria</taxon>
        <taxon>Bacillati</taxon>
        <taxon>Actinomycetota</taxon>
        <taxon>Actinomycetes</taxon>
        <taxon>Mycobacteriales</taxon>
        <taxon>Corynebacteriaceae</taxon>
        <taxon>Corynebacterium</taxon>
    </lineage>
</organism>
<evidence type="ECO:0000256" key="7">
    <source>
        <dbReference type="PIRSR" id="PIRSR001480-1"/>
    </source>
</evidence>
<dbReference type="GO" id="GO:0005975">
    <property type="term" value="P:carbohydrate metabolic process"/>
    <property type="evidence" value="ECO:0007669"/>
    <property type="project" value="InterPro"/>
</dbReference>